<dbReference type="GO" id="GO:0005737">
    <property type="term" value="C:cytoplasm"/>
    <property type="evidence" value="ECO:0007669"/>
    <property type="project" value="UniProtKB-SubCell"/>
</dbReference>
<dbReference type="GO" id="GO:0008119">
    <property type="term" value="F:thiopurine S-methyltransferase activity"/>
    <property type="evidence" value="ECO:0007669"/>
    <property type="project" value="UniProtKB-EC"/>
</dbReference>
<dbReference type="FunFam" id="3.40.50.150:FF:000101">
    <property type="entry name" value="Thiopurine S-methyltransferase"/>
    <property type="match status" value="1"/>
</dbReference>
<dbReference type="Proteomes" id="UP000735302">
    <property type="component" value="Unassembled WGS sequence"/>
</dbReference>
<dbReference type="PROSITE" id="PS51585">
    <property type="entry name" value="SAM_MT_TPMT"/>
    <property type="match status" value="1"/>
</dbReference>
<keyword evidence="5" id="KW-0963">Cytoplasm</keyword>
<keyword evidence="8" id="KW-0949">S-adenosyl-L-methionine</keyword>
<gene>
    <name evidence="9" type="ORF">PoB_002385400</name>
</gene>
<dbReference type="InterPro" id="IPR008854">
    <property type="entry name" value="TPMT"/>
</dbReference>
<dbReference type="PANTHER" id="PTHR10259:SF11">
    <property type="entry name" value="THIOPURINE S-METHYLTRANSFERASE"/>
    <property type="match status" value="1"/>
</dbReference>
<dbReference type="Gene3D" id="3.40.50.150">
    <property type="entry name" value="Vaccinia Virus protein VP39"/>
    <property type="match status" value="1"/>
</dbReference>
<keyword evidence="6" id="KW-0489">Methyltransferase</keyword>
<dbReference type="EMBL" id="BLXT01002742">
    <property type="protein sequence ID" value="GFN97348.1"/>
    <property type="molecule type" value="Genomic_DNA"/>
</dbReference>
<evidence type="ECO:0000256" key="6">
    <source>
        <dbReference type="ARBA" id="ARBA00022603"/>
    </source>
</evidence>
<protein>
    <recommendedName>
        <fullName evidence="4">thiopurine S-methyltransferase</fullName>
        <ecNumber evidence="4">2.1.1.67</ecNumber>
    </recommendedName>
</protein>
<evidence type="ECO:0000256" key="5">
    <source>
        <dbReference type="ARBA" id="ARBA00022490"/>
    </source>
</evidence>
<evidence type="ECO:0000256" key="1">
    <source>
        <dbReference type="ARBA" id="ARBA00000903"/>
    </source>
</evidence>
<dbReference type="EC" id="2.1.1.67" evidence="4"/>
<dbReference type="SUPFAM" id="SSF53335">
    <property type="entry name" value="S-adenosyl-L-methionine-dependent methyltransferases"/>
    <property type="match status" value="1"/>
</dbReference>
<dbReference type="PANTHER" id="PTHR10259">
    <property type="entry name" value="THIOPURINE S-METHYLTRANSFERASE"/>
    <property type="match status" value="1"/>
</dbReference>
<dbReference type="GO" id="GO:0032259">
    <property type="term" value="P:methylation"/>
    <property type="evidence" value="ECO:0007669"/>
    <property type="project" value="UniProtKB-KW"/>
</dbReference>
<dbReference type="Pfam" id="PF05724">
    <property type="entry name" value="TPMT"/>
    <property type="match status" value="1"/>
</dbReference>
<evidence type="ECO:0000256" key="4">
    <source>
        <dbReference type="ARBA" id="ARBA00011905"/>
    </source>
</evidence>
<evidence type="ECO:0000256" key="8">
    <source>
        <dbReference type="ARBA" id="ARBA00022691"/>
    </source>
</evidence>
<reference evidence="9 10" key="1">
    <citation type="journal article" date="2021" name="Elife">
        <title>Chloroplast acquisition without the gene transfer in kleptoplastic sea slugs, Plakobranchus ocellatus.</title>
        <authorList>
            <person name="Maeda T."/>
            <person name="Takahashi S."/>
            <person name="Yoshida T."/>
            <person name="Shimamura S."/>
            <person name="Takaki Y."/>
            <person name="Nagai Y."/>
            <person name="Toyoda A."/>
            <person name="Suzuki Y."/>
            <person name="Arimoto A."/>
            <person name="Ishii H."/>
            <person name="Satoh N."/>
            <person name="Nishiyama T."/>
            <person name="Hasebe M."/>
            <person name="Maruyama T."/>
            <person name="Minagawa J."/>
            <person name="Obokata J."/>
            <person name="Shigenobu S."/>
        </authorList>
    </citation>
    <scope>NUCLEOTIDE SEQUENCE [LARGE SCALE GENOMIC DNA]</scope>
</reference>
<comment type="subcellular location">
    <subcellularLocation>
        <location evidence="2">Cytoplasm</location>
    </subcellularLocation>
</comment>
<dbReference type="InterPro" id="IPR029063">
    <property type="entry name" value="SAM-dependent_MTases_sf"/>
</dbReference>
<keyword evidence="7" id="KW-0808">Transferase</keyword>
<accession>A0AAV3ZPV1</accession>
<comment type="caution">
    <text evidence="9">The sequence shown here is derived from an EMBL/GenBank/DDBJ whole genome shotgun (WGS) entry which is preliminary data.</text>
</comment>
<comment type="similarity">
    <text evidence="3">Belongs to the class I-like SAM-binding methyltransferase superfamily. TPMT family.</text>
</comment>
<evidence type="ECO:0000256" key="7">
    <source>
        <dbReference type="ARBA" id="ARBA00022679"/>
    </source>
</evidence>
<evidence type="ECO:0000256" key="2">
    <source>
        <dbReference type="ARBA" id="ARBA00004496"/>
    </source>
</evidence>
<evidence type="ECO:0000313" key="10">
    <source>
        <dbReference type="Proteomes" id="UP000735302"/>
    </source>
</evidence>
<comment type="catalytic activity">
    <reaction evidence="1">
        <text>S-adenosyl-L-methionine + a thiopurine = S-adenosyl-L-homocysteine + a thiopurine S-methylether.</text>
        <dbReference type="EC" id="2.1.1.67"/>
    </reaction>
</comment>
<organism evidence="9 10">
    <name type="scientific">Plakobranchus ocellatus</name>
    <dbReference type="NCBI Taxonomy" id="259542"/>
    <lineage>
        <taxon>Eukaryota</taxon>
        <taxon>Metazoa</taxon>
        <taxon>Spiralia</taxon>
        <taxon>Lophotrochozoa</taxon>
        <taxon>Mollusca</taxon>
        <taxon>Gastropoda</taxon>
        <taxon>Heterobranchia</taxon>
        <taxon>Euthyneura</taxon>
        <taxon>Panpulmonata</taxon>
        <taxon>Sacoglossa</taxon>
        <taxon>Placobranchoidea</taxon>
        <taxon>Plakobranchidae</taxon>
        <taxon>Plakobranchus</taxon>
    </lineage>
</organism>
<sequence length="233" mass="26379">MASHAERERLGGWKRMWEFDEIDFHNEQVHQTLIEYLDRLGPCGKPANIFVPLCGKSLDVKWLADQGVQTVGLDGVHKALEQFYTEHGLDWEETNVPALGGAGKLLSSKDGRLKLYCGDITDFTVEVGGCFDAVWDRAAVVALNREDVERYVQIMKGLVRPGGCILLESEEFEASDFDGITDVLLKLPPPHAMFEDEIRRLYEPEFTVKPLSRSLRKVGENSVHDVMYLLRKN</sequence>
<keyword evidence="10" id="KW-1185">Reference proteome</keyword>
<evidence type="ECO:0000256" key="3">
    <source>
        <dbReference type="ARBA" id="ARBA00008145"/>
    </source>
</evidence>
<name>A0AAV3ZPV1_9GAST</name>
<proteinExistence type="inferred from homology"/>
<evidence type="ECO:0000313" key="9">
    <source>
        <dbReference type="EMBL" id="GFN97348.1"/>
    </source>
</evidence>
<dbReference type="AlphaFoldDB" id="A0AAV3ZPV1"/>